<protein>
    <submittedName>
        <fullName evidence="3">HotDog domain-containing protein</fullName>
    </submittedName>
</protein>
<dbReference type="CDD" id="cd03443">
    <property type="entry name" value="PaaI_thioesterase"/>
    <property type="match status" value="1"/>
</dbReference>
<evidence type="ECO:0000259" key="2">
    <source>
        <dbReference type="Pfam" id="PF03061"/>
    </source>
</evidence>
<dbReference type="Proteomes" id="UP000777438">
    <property type="component" value="Unassembled WGS sequence"/>
</dbReference>
<sequence length="178" mass="18712">MSYNPLLAGIHAAKDPITAEARTAHVQSVIDRLITNSPIYSILLSTIKLVDATPGHVTTQLLLGKNHVNSRGTLHGAVSATIIDFTTGLAVASWDLRDTTGASIDMHISYLGTANVGDTLEIVSTANKVGGSLSFSTIRISKLQEDGTSTLVTLGQHTKYGRQQNKATAAASSESQKA</sequence>
<dbReference type="InterPro" id="IPR006683">
    <property type="entry name" value="Thioestr_dom"/>
</dbReference>
<dbReference type="GO" id="GO:0047617">
    <property type="term" value="F:fatty acyl-CoA hydrolase activity"/>
    <property type="evidence" value="ECO:0007669"/>
    <property type="project" value="InterPro"/>
</dbReference>
<dbReference type="OrthoDB" id="46529at2759"/>
<dbReference type="AlphaFoldDB" id="A0A9P8WG11"/>
<evidence type="ECO:0000313" key="3">
    <source>
        <dbReference type="EMBL" id="KAH6898154.1"/>
    </source>
</evidence>
<evidence type="ECO:0000313" key="4">
    <source>
        <dbReference type="Proteomes" id="UP000777438"/>
    </source>
</evidence>
<accession>A0A9P8WG11</accession>
<comment type="caution">
    <text evidence="3">The sequence shown here is derived from an EMBL/GenBank/DDBJ whole genome shotgun (WGS) entry which is preliminary data.</text>
</comment>
<dbReference type="EMBL" id="JAGPYM010000002">
    <property type="protein sequence ID" value="KAH6898154.1"/>
    <property type="molecule type" value="Genomic_DNA"/>
</dbReference>
<dbReference type="InterPro" id="IPR029069">
    <property type="entry name" value="HotDog_dom_sf"/>
</dbReference>
<dbReference type="PANTHER" id="PTHR21660">
    <property type="entry name" value="THIOESTERASE SUPERFAMILY MEMBER-RELATED"/>
    <property type="match status" value="1"/>
</dbReference>
<dbReference type="InterPro" id="IPR039298">
    <property type="entry name" value="ACOT13"/>
</dbReference>
<gene>
    <name evidence="3" type="ORF">B0T10DRAFT_555493</name>
</gene>
<feature type="domain" description="Thioesterase" evidence="2">
    <location>
        <begin position="72"/>
        <end position="144"/>
    </location>
</feature>
<name>A0A9P8WG11_9HYPO</name>
<proteinExistence type="inferred from homology"/>
<comment type="similarity">
    <text evidence="1">Belongs to the thioesterase PaaI family.</text>
</comment>
<dbReference type="Pfam" id="PF03061">
    <property type="entry name" value="4HBT"/>
    <property type="match status" value="1"/>
</dbReference>
<dbReference type="Gene3D" id="3.10.129.10">
    <property type="entry name" value="Hotdog Thioesterase"/>
    <property type="match status" value="1"/>
</dbReference>
<organism evidence="3 4">
    <name type="scientific">Thelonectria olida</name>
    <dbReference type="NCBI Taxonomy" id="1576542"/>
    <lineage>
        <taxon>Eukaryota</taxon>
        <taxon>Fungi</taxon>
        <taxon>Dikarya</taxon>
        <taxon>Ascomycota</taxon>
        <taxon>Pezizomycotina</taxon>
        <taxon>Sordariomycetes</taxon>
        <taxon>Hypocreomycetidae</taxon>
        <taxon>Hypocreales</taxon>
        <taxon>Nectriaceae</taxon>
        <taxon>Thelonectria</taxon>
    </lineage>
</organism>
<keyword evidence="4" id="KW-1185">Reference proteome</keyword>
<reference evidence="3 4" key="1">
    <citation type="journal article" date="2021" name="Nat. Commun.">
        <title>Genetic determinants of endophytism in the Arabidopsis root mycobiome.</title>
        <authorList>
            <person name="Mesny F."/>
            <person name="Miyauchi S."/>
            <person name="Thiergart T."/>
            <person name="Pickel B."/>
            <person name="Atanasova L."/>
            <person name="Karlsson M."/>
            <person name="Huettel B."/>
            <person name="Barry K.W."/>
            <person name="Haridas S."/>
            <person name="Chen C."/>
            <person name="Bauer D."/>
            <person name="Andreopoulos W."/>
            <person name="Pangilinan J."/>
            <person name="LaButti K."/>
            <person name="Riley R."/>
            <person name="Lipzen A."/>
            <person name="Clum A."/>
            <person name="Drula E."/>
            <person name="Henrissat B."/>
            <person name="Kohler A."/>
            <person name="Grigoriev I.V."/>
            <person name="Martin F.M."/>
            <person name="Hacquard S."/>
        </authorList>
    </citation>
    <scope>NUCLEOTIDE SEQUENCE [LARGE SCALE GENOMIC DNA]</scope>
    <source>
        <strain evidence="3 4">MPI-CAGE-CH-0241</strain>
    </source>
</reference>
<dbReference type="PANTHER" id="PTHR21660:SF11">
    <property type="entry name" value="FAMILY PROTEIN, PUTATIVE (AFU_ORTHOLOGUE AFUA_4G04355)-RELATED"/>
    <property type="match status" value="1"/>
</dbReference>
<evidence type="ECO:0000256" key="1">
    <source>
        <dbReference type="ARBA" id="ARBA00008324"/>
    </source>
</evidence>
<dbReference type="SUPFAM" id="SSF54637">
    <property type="entry name" value="Thioesterase/thiol ester dehydrase-isomerase"/>
    <property type="match status" value="1"/>
</dbReference>